<organism evidence="1 2">
    <name type="scientific">Serpentinimonas maccroryi</name>
    <dbReference type="NCBI Taxonomy" id="1458426"/>
    <lineage>
        <taxon>Bacteria</taxon>
        <taxon>Pseudomonadati</taxon>
        <taxon>Pseudomonadota</taxon>
        <taxon>Betaproteobacteria</taxon>
        <taxon>Burkholderiales</taxon>
        <taxon>Comamonadaceae</taxon>
        <taxon>Serpentinimonas</taxon>
    </lineage>
</organism>
<dbReference type="Gene3D" id="3.40.1260.10">
    <property type="entry name" value="DsrEFH-like"/>
    <property type="match status" value="1"/>
</dbReference>
<gene>
    <name evidence="1" type="ORF">SMCB_1620</name>
</gene>
<name>A0A060NWG1_9BURK</name>
<dbReference type="Proteomes" id="UP000066014">
    <property type="component" value="Chromosome"/>
</dbReference>
<accession>A0A060NWG1</accession>
<dbReference type="EMBL" id="AP014569">
    <property type="protein sequence ID" value="BAO83848.1"/>
    <property type="molecule type" value="Genomic_DNA"/>
</dbReference>
<dbReference type="SUPFAM" id="SSF75169">
    <property type="entry name" value="DsrEFH-like"/>
    <property type="match status" value="1"/>
</dbReference>
<dbReference type="OrthoDB" id="9812053at2"/>
<proteinExistence type="predicted"/>
<dbReference type="KEGG" id="cbab:SMCB_1620"/>
<dbReference type="PANTHER" id="PTHR34874">
    <property type="entry name" value="PROTEIN YCHN"/>
    <property type="match status" value="1"/>
</dbReference>
<dbReference type="HOGENOM" id="CLU_151801_2_0_4"/>
<sequence length="116" mass="12580">MSSTLFIINDAPYGNERAYNALRLAGALAGREDQRVRVFLMADAVGCAKSGQKVPEGYYNVQLMLGKILRKGDVALCGTCMDARGLTDQDMVDGAKRSTMGELAQWTAEADKVLVF</sequence>
<dbReference type="RefSeq" id="WP_045536155.1">
    <property type="nucleotide sequence ID" value="NZ_AP014569.1"/>
</dbReference>
<dbReference type="InterPro" id="IPR027396">
    <property type="entry name" value="DsrEFH-like"/>
</dbReference>
<dbReference type="InterPro" id="IPR003787">
    <property type="entry name" value="Sulphur_relay_DsrE/F-like"/>
</dbReference>
<dbReference type="GO" id="GO:0005829">
    <property type="term" value="C:cytosol"/>
    <property type="evidence" value="ECO:0007669"/>
    <property type="project" value="TreeGrafter"/>
</dbReference>
<evidence type="ECO:0000313" key="2">
    <source>
        <dbReference type="Proteomes" id="UP000066014"/>
    </source>
</evidence>
<dbReference type="AlphaFoldDB" id="A0A060NWG1"/>
<dbReference type="PANTHER" id="PTHR34874:SF1">
    <property type="entry name" value="PROTEIN YCHN"/>
    <property type="match status" value="1"/>
</dbReference>
<keyword evidence="2" id="KW-1185">Reference proteome</keyword>
<dbReference type="Pfam" id="PF02635">
    <property type="entry name" value="DsrE"/>
    <property type="match status" value="1"/>
</dbReference>
<reference evidence="1 2" key="1">
    <citation type="journal article" date="2014" name="Nat. Commun.">
        <title>Physiological and genomic features of highly alkaliphilic hydrogen-utilizing Betaproteobacteria from a continental serpentinizing site.</title>
        <authorList>
            <person name="Suzuki S."/>
            <person name="Kuenen J.G."/>
            <person name="Schipper K."/>
            <person name="van der Velde S."/>
            <person name="Ishii S."/>
            <person name="Wu A."/>
            <person name="Sorokin D.Y."/>
            <person name="Tenney A."/>
            <person name="Meng X.Y."/>
            <person name="Morrill P.L."/>
            <person name="Kamagata Y."/>
            <person name="Muyzer G."/>
            <person name="Nealson K.H."/>
        </authorList>
    </citation>
    <scope>NUCLEOTIDE SEQUENCE [LARGE SCALE GENOMIC DNA]</scope>
    <source>
        <strain evidence="1 2">B1</strain>
    </source>
</reference>
<dbReference type="STRING" id="1458426.SMCB_1620"/>
<evidence type="ECO:0000313" key="1">
    <source>
        <dbReference type="EMBL" id="BAO83848.1"/>
    </source>
</evidence>
<protein>
    <submittedName>
        <fullName evidence="1">Uncharacterized conserved protein involved in intracellular sulfur reduction</fullName>
    </submittedName>
</protein>